<comment type="caution">
    <text evidence="2">The sequence shown here is derived from an EMBL/GenBank/DDBJ whole genome shotgun (WGS) entry which is preliminary data.</text>
</comment>
<dbReference type="VEuPathDB" id="FungiDB:VP01_241g3"/>
<evidence type="ECO:0000256" key="1">
    <source>
        <dbReference type="SAM" id="MobiDB-lite"/>
    </source>
</evidence>
<feature type="compositionally biased region" description="Polar residues" evidence="1">
    <location>
        <begin position="1"/>
        <end position="16"/>
    </location>
</feature>
<feature type="region of interest" description="Disordered" evidence="1">
    <location>
        <begin position="1"/>
        <end position="46"/>
    </location>
</feature>
<keyword evidence="3" id="KW-1185">Reference proteome</keyword>
<gene>
    <name evidence="2" type="ORF">VP01_241g3</name>
</gene>
<evidence type="ECO:0000313" key="2">
    <source>
        <dbReference type="EMBL" id="KNZ56365.1"/>
    </source>
</evidence>
<dbReference type="AlphaFoldDB" id="A0A0L6V8D8"/>
<reference evidence="2 3" key="1">
    <citation type="submission" date="2015-08" db="EMBL/GenBank/DDBJ databases">
        <title>Next Generation Sequencing and Analysis of the Genome of Puccinia sorghi L Schw, the Causal Agent of Maize Common Rust.</title>
        <authorList>
            <person name="Rochi L."/>
            <person name="Burguener G."/>
            <person name="Darino M."/>
            <person name="Turjanski A."/>
            <person name="Kreff E."/>
            <person name="Dieguez M.J."/>
            <person name="Sacco F."/>
        </authorList>
    </citation>
    <scope>NUCLEOTIDE SEQUENCE [LARGE SCALE GENOMIC DNA]</scope>
    <source>
        <strain evidence="2 3">RO10H11247</strain>
    </source>
</reference>
<feature type="compositionally biased region" description="Polar residues" evidence="1">
    <location>
        <begin position="32"/>
        <end position="46"/>
    </location>
</feature>
<evidence type="ECO:0000313" key="3">
    <source>
        <dbReference type="Proteomes" id="UP000037035"/>
    </source>
</evidence>
<protein>
    <submittedName>
        <fullName evidence="2">Uncharacterized protein</fullName>
    </submittedName>
</protein>
<sequence length="209" mass="23879">MVNFPSESETKSQITEISLKKKRKKTSKSSPPFYQSTFDPSSSQSNINVKGDPEFDDVKNFFSEPYFNKGYVRINSNFLVAWKPDNKPPSTYKVLWCKKEFHVSGSSISNLQTHYDGSVGTPVEFIDPSTVIHFQVALVVSQALVKLEGYQMAARNVQKPLTRVPSFLPFLYSKLNPRQTQNNDQYLITSMKQKFFIEKLSITSYLCGF</sequence>
<dbReference type="EMBL" id="LAVV01007303">
    <property type="protein sequence ID" value="KNZ56365.1"/>
    <property type="molecule type" value="Genomic_DNA"/>
</dbReference>
<proteinExistence type="predicted"/>
<name>A0A0L6V8D8_9BASI</name>
<dbReference type="Proteomes" id="UP000037035">
    <property type="component" value="Unassembled WGS sequence"/>
</dbReference>
<accession>A0A0L6V8D8</accession>
<organism evidence="2 3">
    <name type="scientific">Puccinia sorghi</name>
    <dbReference type="NCBI Taxonomy" id="27349"/>
    <lineage>
        <taxon>Eukaryota</taxon>
        <taxon>Fungi</taxon>
        <taxon>Dikarya</taxon>
        <taxon>Basidiomycota</taxon>
        <taxon>Pucciniomycotina</taxon>
        <taxon>Pucciniomycetes</taxon>
        <taxon>Pucciniales</taxon>
        <taxon>Pucciniaceae</taxon>
        <taxon>Puccinia</taxon>
    </lineage>
</organism>